<sequence>MVLSAMRSLAMSLALTSGAAFFMRLDLADNDFNFSPIPSRLGHDLTCLTYLNLSYSVFSGQIPIEISKLSKLSTLDLSSNNDLELKRTNLRSLIQNFTSIKELDLSDVGIHSTVPDILRNATSLTVLSLRTCQLYGEFPIGIFRPPNLEVLDLYENFNLAGYIPTFNQTNSFKVLDVAETSFYGQLPNSIGNLHSLNTLSISFCNFYPRVPSSLRNLTQLTYLDISSFYDIDHTYSNKTSQLVPDSWSWIGKLMKLHVLGLAYSNLWGNFPYFVANLTQLAYLDLSFNDISGEIPSCIMNLTQLTYLALSSNKLNGIVEFDQFSKLRSLASLRLSGNQLSLLIKPDLNATLPMFKLLWLDSCNLTEFPEFLKNQHELFDLHLSANKIHGQIPKWFWNATRENLLSGRIPSNLVRLNFLAYFNVSHNRLWGPIPLGQQFGTFLEDSYQENLGLCGKPLSNKCKDSKSTKLPPSSIFEGEDSGFRFEFDWYVVLPGVISGLIVGVISGNILANKKHEWFVQTFSRKRQLRGRKGRKGRQA</sequence>
<evidence type="ECO:0000256" key="6">
    <source>
        <dbReference type="ARBA" id="ARBA00022989"/>
    </source>
</evidence>
<evidence type="ECO:0000256" key="3">
    <source>
        <dbReference type="ARBA" id="ARBA00022692"/>
    </source>
</evidence>
<dbReference type="PANTHER" id="PTHR48061">
    <property type="entry name" value="LEUCINE-RICH REPEAT RECEPTOR PROTEIN KINASE EMS1-LIKE-RELATED"/>
    <property type="match status" value="1"/>
</dbReference>
<evidence type="ECO:0000313" key="13">
    <source>
        <dbReference type="Proteomes" id="UP000290289"/>
    </source>
</evidence>
<dbReference type="InterPro" id="IPR001611">
    <property type="entry name" value="Leu-rich_rpt"/>
</dbReference>
<keyword evidence="13" id="KW-1185">Reference proteome</keyword>
<keyword evidence="3 10" id="KW-0812">Transmembrane</keyword>
<evidence type="ECO:0000256" key="9">
    <source>
        <dbReference type="ARBA" id="ARBA00023180"/>
    </source>
</evidence>
<dbReference type="AlphaFoldDB" id="A0A498HFH8"/>
<dbReference type="InterPro" id="IPR032675">
    <property type="entry name" value="LRR_dom_sf"/>
</dbReference>
<evidence type="ECO:0000256" key="10">
    <source>
        <dbReference type="SAM" id="Phobius"/>
    </source>
</evidence>
<dbReference type="STRING" id="3750.A0A498HFH8"/>
<evidence type="ECO:0000256" key="7">
    <source>
        <dbReference type="ARBA" id="ARBA00023136"/>
    </source>
</evidence>
<dbReference type="SUPFAM" id="SSF52058">
    <property type="entry name" value="L domain-like"/>
    <property type="match status" value="2"/>
</dbReference>
<protein>
    <submittedName>
        <fullName evidence="12">Uncharacterized protein</fullName>
    </submittedName>
</protein>
<accession>A0A498HFH8</accession>
<gene>
    <name evidence="12" type="ORF">DVH24_028038</name>
</gene>
<dbReference type="GO" id="GO:0016020">
    <property type="term" value="C:membrane"/>
    <property type="evidence" value="ECO:0007669"/>
    <property type="project" value="UniProtKB-SubCell"/>
</dbReference>
<keyword evidence="4 11" id="KW-0732">Signal</keyword>
<dbReference type="InterPro" id="IPR046956">
    <property type="entry name" value="RLP23-like"/>
</dbReference>
<reference evidence="12 13" key="1">
    <citation type="submission" date="2018-10" db="EMBL/GenBank/DDBJ databases">
        <title>A high-quality apple genome assembly.</title>
        <authorList>
            <person name="Hu J."/>
        </authorList>
    </citation>
    <scope>NUCLEOTIDE SEQUENCE [LARGE SCALE GENOMIC DNA]</scope>
    <source>
        <strain evidence="13">cv. HFTH1</strain>
        <tissue evidence="12">Young leaf</tissue>
    </source>
</reference>
<proteinExistence type="predicted"/>
<evidence type="ECO:0000256" key="4">
    <source>
        <dbReference type="ARBA" id="ARBA00022729"/>
    </source>
</evidence>
<keyword evidence="8" id="KW-0675">Receptor</keyword>
<dbReference type="PANTHER" id="PTHR48061:SF12">
    <property type="entry name" value="DISEASE RESISTANCE LIKE PROTEIN"/>
    <property type="match status" value="1"/>
</dbReference>
<dbReference type="FunFam" id="3.80.10.10:FF:000041">
    <property type="entry name" value="LRR receptor-like serine/threonine-protein kinase ERECTA"/>
    <property type="match status" value="1"/>
</dbReference>
<keyword evidence="5" id="KW-0677">Repeat</keyword>
<dbReference type="Pfam" id="PF13855">
    <property type="entry name" value="LRR_8"/>
    <property type="match status" value="1"/>
</dbReference>
<dbReference type="EMBL" id="RDQH01000343">
    <property type="protein sequence ID" value="RXH67891.1"/>
    <property type="molecule type" value="Genomic_DNA"/>
</dbReference>
<evidence type="ECO:0000256" key="11">
    <source>
        <dbReference type="SAM" id="SignalP"/>
    </source>
</evidence>
<comment type="caution">
    <text evidence="12">The sequence shown here is derived from an EMBL/GenBank/DDBJ whole genome shotgun (WGS) entry which is preliminary data.</text>
</comment>
<keyword evidence="2" id="KW-0433">Leucine-rich repeat</keyword>
<keyword evidence="9" id="KW-0325">Glycoprotein</keyword>
<name>A0A498HFH8_MALDO</name>
<dbReference type="Gene3D" id="3.80.10.10">
    <property type="entry name" value="Ribonuclease Inhibitor"/>
    <property type="match status" value="2"/>
</dbReference>
<feature type="signal peptide" evidence="11">
    <location>
        <begin position="1"/>
        <end position="20"/>
    </location>
</feature>
<feature type="chain" id="PRO_5019798771" evidence="11">
    <location>
        <begin position="21"/>
        <end position="538"/>
    </location>
</feature>
<evidence type="ECO:0000313" key="12">
    <source>
        <dbReference type="EMBL" id="RXH67891.1"/>
    </source>
</evidence>
<evidence type="ECO:0000256" key="1">
    <source>
        <dbReference type="ARBA" id="ARBA00004479"/>
    </source>
</evidence>
<dbReference type="Pfam" id="PF00560">
    <property type="entry name" value="LRR_1"/>
    <property type="match status" value="1"/>
</dbReference>
<keyword evidence="6 10" id="KW-1133">Transmembrane helix</keyword>
<feature type="transmembrane region" description="Helical" evidence="10">
    <location>
        <begin position="488"/>
        <end position="510"/>
    </location>
</feature>
<dbReference type="Proteomes" id="UP000290289">
    <property type="component" value="Chromosome 17"/>
</dbReference>
<evidence type="ECO:0000256" key="5">
    <source>
        <dbReference type="ARBA" id="ARBA00022737"/>
    </source>
</evidence>
<comment type="subcellular location">
    <subcellularLocation>
        <location evidence="1">Membrane</location>
        <topology evidence="1">Single-pass type I membrane protein</topology>
    </subcellularLocation>
</comment>
<evidence type="ECO:0000256" key="8">
    <source>
        <dbReference type="ARBA" id="ARBA00023170"/>
    </source>
</evidence>
<evidence type="ECO:0000256" key="2">
    <source>
        <dbReference type="ARBA" id="ARBA00022614"/>
    </source>
</evidence>
<organism evidence="12 13">
    <name type="scientific">Malus domestica</name>
    <name type="common">Apple</name>
    <name type="synonym">Pyrus malus</name>
    <dbReference type="NCBI Taxonomy" id="3750"/>
    <lineage>
        <taxon>Eukaryota</taxon>
        <taxon>Viridiplantae</taxon>
        <taxon>Streptophyta</taxon>
        <taxon>Embryophyta</taxon>
        <taxon>Tracheophyta</taxon>
        <taxon>Spermatophyta</taxon>
        <taxon>Magnoliopsida</taxon>
        <taxon>eudicotyledons</taxon>
        <taxon>Gunneridae</taxon>
        <taxon>Pentapetalae</taxon>
        <taxon>rosids</taxon>
        <taxon>fabids</taxon>
        <taxon>Rosales</taxon>
        <taxon>Rosaceae</taxon>
        <taxon>Amygdaloideae</taxon>
        <taxon>Maleae</taxon>
        <taxon>Malus</taxon>
    </lineage>
</organism>
<keyword evidence="7 10" id="KW-0472">Membrane</keyword>